<accession>A0ABR2W3F1</accession>
<dbReference type="EMBL" id="JASJQH010007076">
    <property type="protein sequence ID" value="KAK9718801.1"/>
    <property type="molecule type" value="Genomic_DNA"/>
</dbReference>
<evidence type="ECO:0000313" key="2">
    <source>
        <dbReference type="EMBL" id="KAK9718801.1"/>
    </source>
</evidence>
<evidence type="ECO:0000256" key="1">
    <source>
        <dbReference type="SAM" id="MobiDB-lite"/>
    </source>
</evidence>
<sequence length="238" mass="26850">MSVPTTSASTDSASVQEPTTSVQVLPGYSFDSRSQAKCGSVSPPPYRIIDLPMIFFSLKLKFSSPLMRSANLYDQLDIRSVENNLPLYLFNKCYFDNTTCTFALINSYTNQIVVKATEDISHLDAFTIEHSHPPSVVLKSASVFRCIYKFTWNSHALRWSFDGADLVCVLQSVDPSGKRVNRSVGGIEIDSRYRETCTLGKVWIFQRMVKDIFQDDRFEQIFLVTAALVMERAGLLKI</sequence>
<organism evidence="2 3">
    <name type="scientific">Basidiobolus ranarum</name>
    <dbReference type="NCBI Taxonomy" id="34480"/>
    <lineage>
        <taxon>Eukaryota</taxon>
        <taxon>Fungi</taxon>
        <taxon>Fungi incertae sedis</taxon>
        <taxon>Zoopagomycota</taxon>
        <taxon>Entomophthoromycotina</taxon>
        <taxon>Basidiobolomycetes</taxon>
        <taxon>Basidiobolales</taxon>
        <taxon>Basidiobolaceae</taxon>
        <taxon>Basidiobolus</taxon>
    </lineage>
</organism>
<keyword evidence="3" id="KW-1185">Reference proteome</keyword>
<dbReference type="Proteomes" id="UP001479436">
    <property type="component" value="Unassembled WGS sequence"/>
</dbReference>
<feature type="region of interest" description="Disordered" evidence="1">
    <location>
        <begin position="1"/>
        <end position="20"/>
    </location>
</feature>
<comment type="caution">
    <text evidence="2">The sequence shown here is derived from an EMBL/GenBank/DDBJ whole genome shotgun (WGS) entry which is preliminary data.</text>
</comment>
<protein>
    <submittedName>
        <fullName evidence="2">Uncharacterized protein</fullName>
    </submittedName>
</protein>
<proteinExistence type="predicted"/>
<name>A0ABR2W3F1_9FUNG</name>
<evidence type="ECO:0000313" key="3">
    <source>
        <dbReference type="Proteomes" id="UP001479436"/>
    </source>
</evidence>
<reference evidence="2 3" key="1">
    <citation type="submission" date="2023-04" db="EMBL/GenBank/DDBJ databases">
        <title>Genome of Basidiobolus ranarum AG-B5.</title>
        <authorList>
            <person name="Stajich J.E."/>
            <person name="Carter-House D."/>
            <person name="Gryganskyi A."/>
        </authorList>
    </citation>
    <scope>NUCLEOTIDE SEQUENCE [LARGE SCALE GENOMIC DNA]</scope>
    <source>
        <strain evidence="2 3">AG-B5</strain>
    </source>
</reference>
<gene>
    <name evidence="2" type="ORF">K7432_005222</name>
</gene>